<feature type="transmembrane region" description="Helical" evidence="1">
    <location>
        <begin position="25"/>
        <end position="43"/>
    </location>
</feature>
<dbReference type="Pfam" id="PF01757">
    <property type="entry name" value="Acyl_transf_3"/>
    <property type="match status" value="1"/>
</dbReference>
<evidence type="ECO:0000256" key="1">
    <source>
        <dbReference type="SAM" id="Phobius"/>
    </source>
</evidence>
<dbReference type="GO" id="GO:0016746">
    <property type="term" value="F:acyltransferase activity"/>
    <property type="evidence" value="ECO:0007669"/>
    <property type="project" value="UniProtKB-KW"/>
</dbReference>
<proteinExistence type="predicted"/>
<keyword evidence="4" id="KW-1185">Reference proteome</keyword>
<feature type="transmembrane region" description="Helical" evidence="1">
    <location>
        <begin position="283"/>
        <end position="304"/>
    </location>
</feature>
<dbReference type="EMBL" id="CP102252">
    <property type="protein sequence ID" value="UWN65781.1"/>
    <property type="molecule type" value="Genomic_DNA"/>
</dbReference>
<feature type="transmembrane region" description="Helical" evidence="1">
    <location>
        <begin position="227"/>
        <end position="246"/>
    </location>
</feature>
<evidence type="ECO:0000313" key="4">
    <source>
        <dbReference type="Proteomes" id="UP001058267"/>
    </source>
</evidence>
<feature type="transmembrane region" description="Helical" evidence="1">
    <location>
        <begin position="164"/>
        <end position="183"/>
    </location>
</feature>
<feature type="transmembrane region" description="Helical" evidence="1">
    <location>
        <begin position="195"/>
        <end position="215"/>
    </location>
</feature>
<keyword evidence="1" id="KW-0812">Transmembrane</keyword>
<sequence length="329" mass="37638">MDLLKGIGIFLVVMGHCPDELNLHRWIYAFHMPLFAFIGGLFLRPQPFRQFAVKKMTRLLVPFFAWSLFFWVLYDLVIYFCEPRLLGAQLKQIVYIAIGSGQNAVKGYANVALWFLPFLFSASMIYFIVAKLSERKWVEYAGVVFIAALGLICGFWELRLPYKLNTAFTLYPFLWAGTKYFRIIQSVQLHTWGRWAAMIICLCIYVPCTLFNTRVDTASNVVGNFALFYPAAFAAIIFCVIICRMIDKIGFVNFIGRNSLVILIFHMPIIQLILYLAGTYMTFAMLLLLPVAVVILCVPVIYFINRFVPELIGLERIQNKTSSSAPECG</sequence>
<dbReference type="PANTHER" id="PTHR37312:SF1">
    <property type="entry name" value="MEMBRANE-BOUND ACYLTRANSFERASE YKRP-RELATED"/>
    <property type="match status" value="1"/>
</dbReference>
<feature type="transmembrane region" description="Helical" evidence="1">
    <location>
        <begin position="137"/>
        <end position="158"/>
    </location>
</feature>
<dbReference type="PANTHER" id="PTHR37312">
    <property type="entry name" value="MEMBRANE-BOUND ACYLTRANSFERASE YKRP-RELATED"/>
    <property type="match status" value="1"/>
</dbReference>
<keyword evidence="1" id="KW-1133">Transmembrane helix</keyword>
<feature type="transmembrane region" description="Helical" evidence="1">
    <location>
        <begin position="258"/>
        <end position="277"/>
    </location>
</feature>
<feature type="transmembrane region" description="Helical" evidence="1">
    <location>
        <begin position="111"/>
        <end position="130"/>
    </location>
</feature>
<dbReference type="Proteomes" id="UP001058267">
    <property type="component" value="Chromosome"/>
</dbReference>
<evidence type="ECO:0000259" key="2">
    <source>
        <dbReference type="Pfam" id="PF01757"/>
    </source>
</evidence>
<evidence type="ECO:0000313" key="3">
    <source>
        <dbReference type="EMBL" id="UWN65781.1"/>
    </source>
</evidence>
<organism evidence="3 4">
    <name type="scientific">Alistipes senegalensis JC50</name>
    <dbReference type="NCBI Taxonomy" id="1033732"/>
    <lineage>
        <taxon>Bacteria</taxon>
        <taxon>Pseudomonadati</taxon>
        <taxon>Bacteroidota</taxon>
        <taxon>Bacteroidia</taxon>
        <taxon>Bacteroidales</taxon>
        <taxon>Rikenellaceae</taxon>
        <taxon>Alistipes</taxon>
    </lineage>
</organism>
<name>A0ABY5VA83_9BACT</name>
<feature type="domain" description="Acyltransferase 3" evidence="2">
    <location>
        <begin position="1"/>
        <end position="301"/>
    </location>
</feature>
<feature type="transmembrane region" description="Helical" evidence="1">
    <location>
        <begin position="59"/>
        <end position="80"/>
    </location>
</feature>
<accession>A0ABY5VA83</accession>
<gene>
    <name evidence="3" type="ORF">NQ519_02780</name>
</gene>
<protein>
    <submittedName>
        <fullName evidence="3">Acyltransferase family protein</fullName>
    </submittedName>
</protein>
<dbReference type="RefSeq" id="WP_147513133.1">
    <property type="nucleotide sequence ID" value="NZ_CP102252.1"/>
</dbReference>
<keyword evidence="1" id="KW-0472">Membrane</keyword>
<keyword evidence="3" id="KW-0808">Transferase</keyword>
<dbReference type="InterPro" id="IPR002656">
    <property type="entry name" value="Acyl_transf_3_dom"/>
</dbReference>
<dbReference type="InterPro" id="IPR052734">
    <property type="entry name" value="Nod_factor_acetyltransferase"/>
</dbReference>
<keyword evidence="3" id="KW-0012">Acyltransferase</keyword>
<reference evidence="3" key="1">
    <citation type="journal article" date="2022" name="Cell">
        <title>Design, construction, and in vivo augmentation of a complex gut microbiome.</title>
        <authorList>
            <person name="Cheng A.G."/>
            <person name="Ho P.Y."/>
            <person name="Aranda-Diaz A."/>
            <person name="Jain S."/>
            <person name="Yu F.B."/>
            <person name="Meng X."/>
            <person name="Wang M."/>
            <person name="Iakiviak M."/>
            <person name="Nagashima K."/>
            <person name="Zhao A."/>
            <person name="Murugkar P."/>
            <person name="Patil A."/>
            <person name="Atabakhsh K."/>
            <person name="Weakley A."/>
            <person name="Yan J."/>
            <person name="Brumbaugh A.R."/>
            <person name="Higginbottom S."/>
            <person name="Dimas A."/>
            <person name="Shiver A.L."/>
            <person name="Deutschbauer A."/>
            <person name="Neff N."/>
            <person name="Sonnenburg J.L."/>
            <person name="Huang K.C."/>
            <person name="Fischbach M.A."/>
        </authorList>
    </citation>
    <scope>NUCLEOTIDE SEQUENCE</scope>
    <source>
        <strain evidence="3">JC50</strain>
    </source>
</reference>